<gene>
    <name evidence="8" type="ORF">EHS25_006269</name>
</gene>
<dbReference type="Pfam" id="PF01885">
    <property type="entry name" value="PTS_2-RNA"/>
    <property type="match status" value="1"/>
</dbReference>
<name>A0A427YR85_9TREE</name>
<comment type="caution">
    <text evidence="8">The sequence shown here is derived from an EMBL/GenBank/DDBJ whole genome shotgun (WGS) entry which is preliminary data.</text>
</comment>
<comment type="similarity">
    <text evidence="2">Belongs to the KptA/TPT1 family.</text>
</comment>
<dbReference type="InterPro" id="IPR002745">
    <property type="entry name" value="Ptrans_KptA/Tpt1"/>
</dbReference>
<evidence type="ECO:0000256" key="7">
    <source>
        <dbReference type="SAM" id="MobiDB-lite"/>
    </source>
</evidence>
<dbReference type="AlphaFoldDB" id="A0A427YR85"/>
<evidence type="ECO:0000256" key="1">
    <source>
        <dbReference type="ARBA" id="ARBA00003343"/>
    </source>
</evidence>
<dbReference type="Gene3D" id="1.10.10.970">
    <property type="entry name" value="RNA 2'-phosphotransferase, Tpt1/KptA family, N-terminal domain"/>
    <property type="match status" value="1"/>
</dbReference>
<dbReference type="EMBL" id="RSCD01000003">
    <property type="protein sequence ID" value="RSH93623.1"/>
    <property type="molecule type" value="Genomic_DNA"/>
</dbReference>
<proteinExistence type="inferred from homology"/>
<keyword evidence="5" id="KW-0520">NAD</keyword>
<sequence length="349" mass="36832">MPRPPESPDVRASKTLAYILRHGAEKEGLHMRSDGFVRLADVLARPKMREVDKAMVLRLVAENAKQRFELFYGYDPSPPPPKKGKKGQGGGGGGGGGGKKRQPGKIAKAKEGSSAPAPAPGPVAIDVVDQTGQAVDAPQVEDLAHEVAKSSLAEGSLPSAPPSEPTEMPLVSLPVPDGDGVGNVAGGEGEYFIRATQGHSLNLDSVAHLEEVKDDPEGRAKTGEMVHGTKWELWETLKTTGLSRMSRQHVHLAPALSDHRITPRPTSTLLVYLDLAKLLAAGIPVYVSANGVVLTPGNEAGVVSKEYWKKAETVFGSLGKGGKRVVVWENGQEVVEGVAPVTTEPLEAA</sequence>
<accession>A0A427YR85</accession>
<dbReference type="PANTHER" id="PTHR12684">
    <property type="entry name" value="PUTATIVE PHOSPHOTRANSFERASE"/>
    <property type="match status" value="1"/>
</dbReference>
<dbReference type="GO" id="GO:0006388">
    <property type="term" value="P:tRNA splicing, via endonucleolytic cleavage and ligation"/>
    <property type="evidence" value="ECO:0007669"/>
    <property type="project" value="TreeGrafter"/>
</dbReference>
<dbReference type="Proteomes" id="UP000279259">
    <property type="component" value="Unassembled WGS sequence"/>
</dbReference>
<evidence type="ECO:0000256" key="3">
    <source>
        <dbReference type="ARBA" id="ARBA00012007"/>
    </source>
</evidence>
<reference evidence="8 9" key="1">
    <citation type="submission" date="2018-11" db="EMBL/GenBank/DDBJ databases">
        <title>Genome sequence of Saitozyma podzolica DSM 27192.</title>
        <authorList>
            <person name="Aliyu H."/>
            <person name="Gorte O."/>
            <person name="Ochsenreither K."/>
        </authorList>
    </citation>
    <scope>NUCLEOTIDE SEQUENCE [LARGE SCALE GENOMIC DNA]</scope>
    <source>
        <strain evidence="8 9">DSM 27192</strain>
    </source>
</reference>
<dbReference type="InterPro" id="IPR042080">
    <property type="entry name" value="RNA_2'-PTrans_N"/>
</dbReference>
<dbReference type="PANTHER" id="PTHR12684:SF2">
    <property type="entry name" value="TRNA 2'-PHOSPHOTRANSFERASE 1"/>
    <property type="match status" value="1"/>
</dbReference>
<evidence type="ECO:0000256" key="6">
    <source>
        <dbReference type="ARBA" id="ARBA00047949"/>
    </source>
</evidence>
<evidence type="ECO:0000313" key="8">
    <source>
        <dbReference type="EMBL" id="RSH93623.1"/>
    </source>
</evidence>
<comment type="catalytic activity">
    <reaction evidence="6">
        <text>2'-phospho-[ligated tRNA] + NAD(+) = mature tRNA + ADP-alpha-D-ribose 1'',2''-cyclic phosphate + nicotinamide</text>
        <dbReference type="Rhea" id="RHEA:23324"/>
        <dbReference type="Rhea" id="RHEA-COMP:11106"/>
        <dbReference type="Rhea" id="RHEA-COMP:11107"/>
        <dbReference type="ChEBI" id="CHEBI:17154"/>
        <dbReference type="ChEBI" id="CHEBI:57540"/>
        <dbReference type="ChEBI" id="CHEBI:76596"/>
        <dbReference type="ChEBI" id="CHEBI:82883"/>
        <dbReference type="ChEBI" id="CHEBI:85027"/>
        <dbReference type="EC" id="2.7.1.160"/>
    </reaction>
</comment>
<dbReference type="OrthoDB" id="419694at2759"/>
<keyword evidence="4" id="KW-0808">Transferase</keyword>
<evidence type="ECO:0000313" key="9">
    <source>
        <dbReference type="Proteomes" id="UP000279259"/>
    </source>
</evidence>
<comment type="function">
    <text evidence="1">Catalyzes the last step of tRNA splicing, the transfer of the splice junction 2'-phosphate from ligated tRNA to NAD to produce ADP-ribose 1''-2'' cyclic phosphate.</text>
</comment>
<evidence type="ECO:0000256" key="5">
    <source>
        <dbReference type="ARBA" id="ARBA00023027"/>
    </source>
</evidence>
<dbReference type="InterPro" id="IPR042081">
    <property type="entry name" value="RNA_2'-PTrans_C"/>
</dbReference>
<dbReference type="Gene3D" id="3.20.170.30">
    <property type="match status" value="1"/>
</dbReference>
<evidence type="ECO:0000256" key="4">
    <source>
        <dbReference type="ARBA" id="ARBA00022679"/>
    </source>
</evidence>
<dbReference type="EC" id="2.7.1.160" evidence="3"/>
<organism evidence="8 9">
    <name type="scientific">Saitozyma podzolica</name>
    <dbReference type="NCBI Taxonomy" id="1890683"/>
    <lineage>
        <taxon>Eukaryota</taxon>
        <taxon>Fungi</taxon>
        <taxon>Dikarya</taxon>
        <taxon>Basidiomycota</taxon>
        <taxon>Agaricomycotina</taxon>
        <taxon>Tremellomycetes</taxon>
        <taxon>Tremellales</taxon>
        <taxon>Trimorphomycetaceae</taxon>
        <taxon>Saitozyma</taxon>
    </lineage>
</organism>
<feature type="region of interest" description="Disordered" evidence="7">
    <location>
        <begin position="71"/>
        <end position="124"/>
    </location>
</feature>
<feature type="region of interest" description="Disordered" evidence="7">
    <location>
        <begin position="148"/>
        <end position="167"/>
    </location>
</feature>
<dbReference type="STRING" id="1890683.A0A427YR85"/>
<protein>
    <recommendedName>
        <fullName evidence="3">2'-phosphotransferase</fullName>
        <ecNumber evidence="3">2.7.1.160</ecNumber>
    </recommendedName>
</protein>
<dbReference type="SUPFAM" id="SSF56399">
    <property type="entry name" value="ADP-ribosylation"/>
    <property type="match status" value="2"/>
</dbReference>
<evidence type="ECO:0000256" key="2">
    <source>
        <dbReference type="ARBA" id="ARBA00009836"/>
    </source>
</evidence>
<feature type="compositionally biased region" description="Gly residues" evidence="7">
    <location>
        <begin position="87"/>
        <end position="97"/>
    </location>
</feature>
<keyword evidence="9" id="KW-1185">Reference proteome</keyword>
<dbReference type="GO" id="GO:0000215">
    <property type="term" value="F:tRNA 2'-phosphotransferase activity"/>
    <property type="evidence" value="ECO:0007669"/>
    <property type="project" value="UniProtKB-EC"/>
</dbReference>